<evidence type="ECO:0000313" key="1">
    <source>
        <dbReference type="EMBL" id="OPJ81684.1"/>
    </source>
</evidence>
<proteinExistence type="predicted"/>
<name>A0A1V4KBB0_PATFA</name>
<dbReference type="AlphaFoldDB" id="A0A1V4KBB0"/>
<keyword evidence="2" id="KW-1185">Reference proteome</keyword>
<sequence>MLAAAAVCLGLQVRGSPCSGSGRGSPCTGEHFMPSFPLCSQGCIFCTLTLHSAIFFWMRKEQLSMCTESSLPVSPSIAQHCSHQCHS</sequence>
<dbReference type="EMBL" id="LSYS01003963">
    <property type="protein sequence ID" value="OPJ81684.1"/>
    <property type="molecule type" value="Genomic_DNA"/>
</dbReference>
<comment type="caution">
    <text evidence="1">The sequence shown here is derived from an EMBL/GenBank/DDBJ whole genome shotgun (WGS) entry which is preliminary data.</text>
</comment>
<gene>
    <name evidence="1" type="ORF">AV530_014678</name>
</gene>
<accession>A0A1V4KBB0</accession>
<protein>
    <submittedName>
        <fullName evidence="1">Uncharacterized protein</fullName>
    </submittedName>
</protein>
<evidence type="ECO:0000313" key="2">
    <source>
        <dbReference type="Proteomes" id="UP000190648"/>
    </source>
</evidence>
<dbReference type="Proteomes" id="UP000190648">
    <property type="component" value="Unassembled WGS sequence"/>
</dbReference>
<reference evidence="1 2" key="1">
    <citation type="submission" date="2016-02" db="EMBL/GenBank/DDBJ databases">
        <title>Band-tailed pigeon sequencing and assembly.</title>
        <authorList>
            <person name="Soares A.E."/>
            <person name="Novak B.J."/>
            <person name="Rice E.S."/>
            <person name="O'Connell B."/>
            <person name="Chang D."/>
            <person name="Weber S."/>
            <person name="Shapiro B."/>
        </authorList>
    </citation>
    <scope>NUCLEOTIDE SEQUENCE [LARGE SCALE GENOMIC DNA]</scope>
    <source>
        <strain evidence="1">BTP2013</strain>
        <tissue evidence="1">Blood</tissue>
    </source>
</reference>
<organism evidence="1 2">
    <name type="scientific">Patagioenas fasciata monilis</name>
    <dbReference type="NCBI Taxonomy" id="372326"/>
    <lineage>
        <taxon>Eukaryota</taxon>
        <taxon>Metazoa</taxon>
        <taxon>Chordata</taxon>
        <taxon>Craniata</taxon>
        <taxon>Vertebrata</taxon>
        <taxon>Euteleostomi</taxon>
        <taxon>Archelosauria</taxon>
        <taxon>Archosauria</taxon>
        <taxon>Dinosauria</taxon>
        <taxon>Saurischia</taxon>
        <taxon>Theropoda</taxon>
        <taxon>Coelurosauria</taxon>
        <taxon>Aves</taxon>
        <taxon>Neognathae</taxon>
        <taxon>Neoaves</taxon>
        <taxon>Columbimorphae</taxon>
        <taxon>Columbiformes</taxon>
        <taxon>Columbidae</taxon>
        <taxon>Patagioenas</taxon>
    </lineage>
</organism>